<sequence>MQDSLFQALLIQNYFMALACRSQKANANWEKSRQVGFFPFVTDIQKNQEAIDERTPSPKSPSISPGWGLERTTKCERGPCVRSSRGGTAIDSGGCLIYSRIRNPKP</sequence>
<evidence type="ECO:0000313" key="3">
    <source>
        <dbReference type="Proteomes" id="UP001153712"/>
    </source>
</evidence>
<organism evidence="2 3">
    <name type="scientific">Phyllotreta striolata</name>
    <name type="common">Striped flea beetle</name>
    <name type="synonym">Crioceris striolata</name>
    <dbReference type="NCBI Taxonomy" id="444603"/>
    <lineage>
        <taxon>Eukaryota</taxon>
        <taxon>Metazoa</taxon>
        <taxon>Ecdysozoa</taxon>
        <taxon>Arthropoda</taxon>
        <taxon>Hexapoda</taxon>
        <taxon>Insecta</taxon>
        <taxon>Pterygota</taxon>
        <taxon>Neoptera</taxon>
        <taxon>Endopterygota</taxon>
        <taxon>Coleoptera</taxon>
        <taxon>Polyphaga</taxon>
        <taxon>Cucujiformia</taxon>
        <taxon>Chrysomeloidea</taxon>
        <taxon>Chrysomelidae</taxon>
        <taxon>Galerucinae</taxon>
        <taxon>Alticini</taxon>
        <taxon>Phyllotreta</taxon>
    </lineage>
</organism>
<evidence type="ECO:0000256" key="1">
    <source>
        <dbReference type="SAM" id="MobiDB-lite"/>
    </source>
</evidence>
<gene>
    <name evidence="2" type="ORF">PHYEVI_LOCUS6975</name>
</gene>
<evidence type="ECO:0000313" key="2">
    <source>
        <dbReference type="EMBL" id="CAG9860625.1"/>
    </source>
</evidence>
<proteinExistence type="predicted"/>
<feature type="region of interest" description="Disordered" evidence="1">
    <location>
        <begin position="48"/>
        <end position="70"/>
    </location>
</feature>
<dbReference type="AlphaFoldDB" id="A0A9N9TR07"/>
<keyword evidence="3" id="KW-1185">Reference proteome</keyword>
<protein>
    <submittedName>
        <fullName evidence="2">Uncharacterized protein</fullName>
    </submittedName>
</protein>
<dbReference type="EMBL" id="OU900096">
    <property type="protein sequence ID" value="CAG9860625.1"/>
    <property type="molecule type" value="Genomic_DNA"/>
</dbReference>
<accession>A0A9N9TR07</accession>
<dbReference type="Proteomes" id="UP001153712">
    <property type="component" value="Chromosome 3"/>
</dbReference>
<name>A0A9N9TR07_PHYSR</name>
<reference evidence="2" key="1">
    <citation type="submission" date="2022-01" db="EMBL/GenBank/DDBJ databases">
        <authorList>
            <person name="King R."/>
        </authorList>
    </citation>
    <scope>NUCLEOTIDE SEQUENCE</scope>
</reference>